<dbReference type="GO" id="GO:0009190">
    <property type="term" value="P:cyclic nucleotide biosynthetic process"/>
    <property type="evidence" value="ECO:0007669"/>
    <property type="project" value="InterPro"/>
</dbReference>
<dbReference type="InterPro" id="IPR011006">
    <property type="entry name" value="CheY-like_superfamily"/>
</dbReference>
<dbReference type="Pfam" id="PF00211">
    <property type="entry name" value="Guanylate_cyc"/>
    <property type="match status" value="1"/>
</dbReference>
<comment type="caution">
    <text evidence="7">The sequence shown here is derived from an EMBL/GenBank/DDBJ whole genome shotgun (WGS) entry which is preliminary data.</text>
</comment>
<dbReference type="CDD" id="cd00156">
    <property type="entry name" value="REC"/>
    <property type="match status" value="1"/>
</dbReference>
<dbReference type="EC" id="4.6.1.1" evidence="7"/>
<dbReference type="Gene3D" id="3.40.50.2300">
    <property type="match status" value="1"/>
</dbReference>
<feature type="domain" description="Guanylate cyclase" evidence="5">
    <location>
        <begin position="545"/>
        <end position="680"/>
    </location>
</feature>
<protein>
    <submittedName>
        <fullName evidence="7">Adenylate cyclase</fullName>
        <ecNumber evidence="7">4.6.1.1</ecNumber>
    </submittedName>
</protein>
<dbReference type="SUPFAM" id="SSF55073">
    <property type="entry name" value="Nucleotide cyclase"/>
    <property type="match status" value="1"/>
</dbReference>
<dbReference type="PANTHER" id="PTHR43081">
    <property type="entry name" value="ADENYLATE CYCLASE, TERMINAL-DIFFERENTIATION SPECIFIC-RELATED"/>
    <property type="match status" value="1"/>
</dbReference>
<dbReference type="InterPro" id="IPR029150">
    <property type="entry name" value="dCache_3"/>
</dbReference>
<dbReference type="GO" id="GO:0004016">
    <property type="term" value="F:adenylate cyclase activity"/>
    <property type="evidence" value="ECO:0007669"/>
    <property type="project" value="UniProtKB-EC"/>
</dbReference>
<keyword evidence="3" id="KW-0812">Transmembrane</keyword>
<dbReference type="GO" id="GO:0016020">
    <property type="term" value="C:membrane"/>
    <property type="evidence" value="ECO:0007669"/>
    <property type="project" value="InterPro"/>
</dbReference>
<dbReference type="SUPFAM" id="SSF103190">
    <property type="entry name" value="Sensory domain-like"/>
    <property type="match status" value="1"/>
</dbReference>
<dbReference type="EMBL" id="LGKN01000005">
    <property type="protein sequence ID" value="KPL87617.1"/>
    <property type="molecule type" value="Genomic_DNA"/>
</dbReference>
<gene>
    <name evidence="7" type="ORF">ARMA_0103</name>
    <name evidence="8" type="ORF">SE16_08295</name>
</gene>
<evidence type="ECO:0000256" key="2">
    <source>
        <dbReference type="PROSITE-ProRule" id="PRU00169"/>
    </source>
</evidence>
<dbReference type="OrthoDB" id="9806704at2"/>
<reference evidence="9" key="3">
    <citation type="submission" date="2015-08" db="EMBL/GenBank/DDBJ databases">
        <title>Draft Genome Sequence of a Heterotrophic Facultative Anaerobic Bacterium Ardenticatena maritima Strain 110S.</title>
        <authorList>
            <person name="Kawaichi S."/>
            <person name="Yoshida T."/>
            <person name="Sako Y."/>
            <person name="Nakamura R."/>
        </authorList>
    </citation>
    <scope>NUCLEOTIDE SEQUENCE [LARGE SCALE GENOMIC DNA]</scope>
    <source>
        <strain evidence="9">110S</strain>
    </source>
</reference>
<evidence type="ECO:0000259" key="5">
    <source>
        <dbReference type="PROSITE" id="PS50125"/>
    </source>
</evidence>
<dbReference type="Gene3D" id="3.30.70.1230">
    <property type="entry name" value="Nucleotide cyclase"/>
    <property type="match status" value="1"/>
</dbReference>
<dbReference type="SUPFAM" id="SSF52172">
    <property type="entry name" value="CheY-like"/>
    <property type="match status" value="1"/>
</dbReference>
<dbReference type="Gene3D" id="6.10.340.10">
    <property type="match status" value="1"/>
</dbReference>
<dbReference type="PROSITE" id="PS50885">
    <property type="entry name" value="HAMP"/>
    <property type="match status" value="1"/>
</dbReference>
<dbReference type="RefSeq" id="WP_054491631.1">
    <property type="nucleotide sequence ID" value="NZ_BBZA01000004.1"/>
</dbReference>
<feature type="domain" description="HAMP" evidence="6">
    <location>
        <begin position="457"/>
        <end position="509"/>
    </location>
</feature>
<dbReference type="PROSITE" id="PS50110">
    <property type="entry name" value="RESPONSE_REGULATORY"/>
    <property type="match status" value="1"/>
</dbReference>
<accession>A0A0M9UBE6</accession>
<proteinExistence type="inferred from homology"/>
<dbReference type="Pfam" id="PF14827">
    <property type="entry name" value="dCache_3"/>
    <property type="match status" value="1"/>
</dbReference>
<dbReference type="InterPro" id="IPR001789">
    <property type="entry name" value="Sig_transdc_resp-reg_receiver"/>
</dbReference>
<dbReference type="Pfam" id="PF00672">
    <property type="entry name" value="HAMP"/>
    <property type="match status" value="1"/>
</dbReference>
<dbReference type="InterPro" id="IPR029151">
    <property type="entry name" value="Sensor-like_sf"/>
</dbReference>
<dbReference type="PATRIC" id="fig|872965.6.peg.1700"/>
<dbReference type="AlphaFoldDB" id="A0A0M9UBE6"/>
<dbReference type="InterPro" id="IPR001054">
    <property type="entry name" value="A/G_cyclase"/>
</dbReference>
<evidence type="ECO:0000313" key="8">
    <source>
        <dbReference type="EMBL" id="KPL87617.1"/>
    </source>
</evidence>
<dbReference type="InterPro" id="IPR029787">
    <property type="entry name" value="Nucleotide_cyclase"/>
</dbReference>
<dbReference type="EMBL" id="BBZA01000004">
    <property type="protein sequence ID" value="GAP61680.1"/>
    <property type="molecule type" value="Genomic_DNA"/>
</dbReference>
<organism evidence="7 9">
    <name type="scientific">Ardenticatena maritima</name>
    <dbReference type="NCBI Taxonomy" id="872965"/>
    <lineage>
        <taxon>Bacteria</taxon>
        <taxon>Bacillati</taxon>
        <taxon>Chloroflexota</taxon>
        <taxon>Ardenticatenia</taxon>
        <taxon>Ardenticatenales</taxon>
        <taxon>Ardenticatenaceae</taxon>
        <taxon>Ardenticatena</taxon>
    </lineage>
</organism>
<dbReference type="PROSITE" id="PS50125">
    <property type="entry name" value="GUANYLATE_CYCLASE_2"/>
    <property type="match status" value="1"/>
</dbReference>
<keyword evidence="3" id="KW-0472">Membrane</keyword>
<evidence type="ECO:0000313" key="9">
    <source>
        <dbReference type="Proteomes" id="UP000037784"/>
    </source>
</evidence>
<dbReference type="CDD" id="cd07302">
    <property type="entry name" value="CHD"/>
    <property type="match status" value="1"/>
</dbReference>
<feature type="transmembrane region" description="Helical" evidence="3">
    <location>
        <begin position="156"/>
        <end position="178"/>
    </location>
</feature>
<keyword evidence="2" id="KW-0597">Phosphoprotein</keyword>
<name>A0A0M9UBE6_9CHLR</name>
<dbReference type="InterPro" id="IPR003660">
    <property type="entry name" value="HAMP_dom"/>
</dbReference>
<comment type="similarity">
    <text evidence="1">Belongs to the adenylyl cyclase class-3 family.</text>
</comment>
<evidence type="ECO:0000313" key="7">
    <source>
        <dbReference type="EMBL" id="GAP61680.1"/>
    </source>
</evidence>
<keyword evidence="9" id="KW-1185">Reference proteome</keyword>
<dbReference type="Proteomes" id="UP000037784">
    <property type="component" value="Unassembled WGS sequence"/>
</dbReference>
<dbReference type="CDD" id="cd06225">
    <property type="entry name" value="HAMP"/>
    <property type="match status" value="1"/>
</dbReference>
<evidence type="ECO:0000259" key="4">
    <source>
        <dbReference type="PROSITE" id="PS50110"/>
    </source>
</evidence>
<feature type="transmembrane region" description="Helical" evidence="3">
    <location>
        <begin position="437"/>
        <end position="456"/>
    </location>
</feature>
<dbReference type="PANTHER" id="PTHR43081:SF1">
    <property type="entry name" value="ADENYLATE CYCLASE, TERMINAL-DIFFERENTIATION SPECIFIC"/>
    <property type="match status" value="1"/>
</dbReference>
<evidence type="ECO:0000259" key="6">
    <source>
        <dbReference type="PROSITE" id="PS50885"/>
    </source>
</evidence>
<feature type="domain" description="Response regulatory" evidence="4">
    <location>
        <begin position="16"/>
        <end position="130"/>
    </location>
</feature>
<reference evidence="8 10" key="2">
    <citation type="submission" date="2015-07" db="EMBL/GenBank/DDBJ databases">
        <title>Whole genome sequence of Ardenticatena maritima DSM 23922.</title>
        <authorList>
            <person name="Hemp J."/>
            <person name="Ward L.M."/>
            <person name="Pace L.A."/>
            <person name="Fischer W.W."/>
        </authorList>
    </citation>
    <scope>NUCLEOTIDE SEQUENCE [LARGE SCALE GENOMIC DNA]</scope>
    <source>
        <strain evidence="8 10">110S</strain>
    </source>
</reference>
<keyword evidence="3" id="KW-1133">Transmembrane helix</keyword>
<evidence type="ECO:0000256" key="1">
    <source>
        <dbReference type="ARBA" id="ARBA00005381"/>
    </source>
</evidence>
<feature type="modified residue" description="4-aspartylphosphate" evidence="2">
    <location>
        <position position="65"/>
    </location>
</feature>
<keyword evidence="7" id="KW-0456">Lyase</keyword>
<sequence length="749" mass="84029">MNGKQQLESKNFPFKKVLIVQGDLRSAELLSEFFLQRGADVYRFQSIKKARNEIDTFSPDLVLIDLHLPSDEWVDFIGEIRKRFPHARFVMTNRYPDFNQELLAKNLGIEVFLRAPFTEFWIEQALERLQALDTFKKPGASWRSRVRVPVSVKITLPYMLLALLVAMAASYVVSRWLFETVEERFRNQLAEAGKVAVEVFVDIEDQRLEVLRLLANTEGVADAIQAHDAEKLRTIALPIAVNYGEEIIEILDAQAVSVLSLRHQGQNPENYVFSQGSDIYAEWPFVQKVLRRQADEIGDKFAGVVQLPFGSYFYVAGPVYDNRGELVGVLLVGRSVQTLASELSSVALARVSLYDVDGNVLGTTLPRAFPLSSDLITVVLNRQQVESPVRTFEVFDLRYSEVLAPWEARGGEDIGVIGASLAQNFLVRATRTTRINIFLLITLAFLLIIIVGVYLANRITTPLMEIVDASDEVAQGNLDVRVIPRGNDEIAVLAESFNYMVASLREGAIYRDLLGRTVSPEVREQLRMQLSQGNLKLEGQKTVATVLMTDIRGFTTISEQTNPETIFHWLNEYFGRIVPIVTTLQGVVSRFDGDAMLTFFGILPRPLPPEQSAYYACVAAVRLIQTITAFNAERLSQGLPPFVTGIGVNTGEVTVGGVGAADRLQFTLIGDTVNTAQRLESFTRIFGETSAVVSEYTYEALGEYRSYFQFEFLGEHLLKGKTRPIRIYRLLPVFDGDIQFSTVDAERSK</sequence>
<dbReference type="SMART" id="SM00044">
    <property type="entry name" value="CYCc"/>
    <property type="match status" value="1"/>
</dbReference>
<dbReference type="Proteomes" id="UP000050502">
    <property type="component" value="Unassembled WGS sequence"/>
</dbReference>
<dbReference type="SUPFAM" id="SSF158472">
    <property type="entry name" value="HAMP domain-like"/>
    <property type="match status" value="1"/>
</dbReference>
<reference evidence="7" key="1">
    <citation type="journal article" date="2015" name="Genome Announc.">
        <title>Draft Genome Sequence of a Heterotrophic Facultative Anaerobic Thermophilic Bacterium, Ardenticatena maritima Strain 110ST.</title>
        <authorList>
            <person name="Kawaichi S."/>
            <person name="Yoshida T."/>
            <person name="Sako Y."/>
            <person name="Nakamura R."/>
        </authorList>
    </citation>
    <scope>NUCLEOTIDE SEQUENCE [LARGE SCALE GENOMIC DNA]</scope>
    <source>
        <strain evidence="7">110S</strain>
    </source>
</reference>
<dbReference type="SMART" id="SM00304">
    <property type="entry name" value="HAMP"/>
    <property type="match status" value="1"/>
</dbReference>
<dbReference type="STRING" id="872965.SE16_08295"/>
<dbReference type="GO" id="GO:0000160">
    <property type="term" value="P:phosphorelay signal transduction system"/>
    <property type="evidence" value="ECO:0007669"/>
    <property type="project" value="InterPro"/>
</dbReference>
<evidence type="ECO:0000313" key="10">
    <source>
        <dbReference type="Proteomes" id="UP000050502"/>
    </source>
</evidence>
<dbReference type="Pfam" id="PF00072">
    <property type="entry name" value="Response_reg"/>
    <property type="match status" value="1"/>
</dbReference>
<dbReference type="InterPro" id="IPR050697">
    <property type="entry name" value="Adenylyl/Guanylyl_Cyclase_3/4"/>
</dbReference>
<evidence type="ECO:0000256" key="3">
    <source>
        <dbReference type="SAM" id="Phobius"/>
    </source>
</evidence>